<dbReference type="PANTHER" id="PTHR43132:SF2">
    <property type="entry name" value="ARSENICAL RESISTANCE OPERON REPRESSOR ARSR-RELATED"/>
    <property type="match status" value="1"/>
</dbReference>
<accession>A0A1F6E0T1</accession>
<dbReference type="GO" id="GO:0003677">
    <property type="term" value="F:DNA binding"/>
    <property type="evidence" value="ECO:0007669"/>
    <property type="project" value="UniProtKB-KW"/>
</dbReference>
<dbReference type="Proteomes" id="UP000178572">
    <property type="component" value="Unassembled WGS sequence"/>
</dbReference>
<dbReference type="STRING" id="1798500.A3C21_00465"/>
<dbReference type="InterPro" id="IPR036390">
    <property type="entry name" value="WH_DNA-bd_sf"/>
</dbReference>
<dbReference type="EMBL" id="MFLN01000019">
    <property type="protein sequence ID" value="OGG67268.1"/>
    <property type="molecule type" value="Genomic_DNA"/>
</dbReference>
<evidence type="ECO:0000256" key="3">
    <source>
        <dbReference type="ARBA" id="ARBA00023163"/>
    </source>
</evidence>
<protein>
    <recommendedName>
        <fullName evidence="4">HTH arsR-type domain-containing protein</fullName>
    </recommendedName>
</protein>
<evidence type="ECO:0000313" key="5">
    <source>
        <dbReference type="EMBL" id="OGG67268.1"/>
    </source>
</evidence>
<evidence type="ECO:0000256" key="1">
    <source>
        <dbReference type="ARBA" id="ARBA00023015"/>
    </source>
</evidence>
<proteinExistence type="predicted"/>
<dbReference type="PANTHER" id="PTHR43132">
    <property type="entry name" value="ARSENICAL RESISTANCE OPERON REPRESSOR ARSR-RELATED"/>
    <property type="match status" value="1"/>
</dbReference>
<name>A0A1F6E0T1_9BACT</name>
<dbReference type="InterPro" id="IPR036388">
    <property type="entry name" value="WH-like_DNA-bd_sf"/>
</dbReference>
<sequence length="91" mass="10732">MDKRRYRELERVFKGVANHRRVQILDTLEKRPELSVTDITECLSIDFRTASEHLRKLVLGGLVMKRYEGTTVRNALTQRGRSILKFCRILE</sequence>
<dbReference type="InterPro" id="IPR051011">
    <property type="entry name" value="Metal_resp_trans_reg"/>
</dbReference>
<keyword evidence="3" id="KW-0804">Transcription</keyword>
<dbReference type="PROSITE" id="PS50987">
    <property type="entry name" value="HTH_ARSR_2"/>
    <property type="match status" value="1"/>
</dbReference>
<evidence type="ECO:0000313" key="6">
    <source>
        <dbReference type="Proteomes" id="UP000178572"/>
    </source>
</evidence>
<evidence type="ECO:0000259" key="4">
    <source>
        <dbReference type="PROSITE" id="PS50987"/>
    </source>
</evidence>
<comment type="caution">
    <text evidence="5">The sequence shown here is derived from an EMBL/GenBank/DDBJ whole genome shotgun (WGS) entry which is preliminary data.</text>
</comment>
<feature type="domain" description="HTH arsR-type" evidence="4">
    <location>
        <begin position="1"/>
        <end position="91"/>
    </location>
</feature>
<dbReference type="InterPro" id="IPR001845">
    <property type="entry name" value="HTH_ArsR_DNA-bd_dom"/>
</dbReference>
<dbReference type="GO" id="GO:0003700">
    <property type="term" value="F:DNA-binding transcription factor activity"/>
    <property type="evidence" value="ECO:0007669"/>
    <property type="project" value="InterPro"/>
</dbReference>
<dbReference type="AlphaFoldDB" id="A0A1F6E0T1"/>
<dbReference type="SMART" id="SM00418">
    <property type="entry name" value="HTH_ARSR"/>
    <property type="match status" value="1"/>
</dbReference>
<dbReference type="Gene3D" id="1.10.10.10">
    <property type="entry name" value="Winged helix-like DNA-binding domain superfamily/Winged helix DNA-binding domain"/>
    <property type="match status" value="1"/>
</dbReference>
<dbReference type="PRINTS" id="PR00778">
    <property type="entry name" value="HTHARSR"/>
</dbReference>
<keyword evidence="1" id="KW-0805">Transcription regulation</keyword>
<dbReference type="InterPro" id="IPR011991">
    <property type="entry name" value="ArsR-like_HTH"/>
</dbReference>
<keyword evidence="2" id="KW-0238">DNA-binding</keyword>
<organism evidence="5 6">
    <name type="scientific">Candidatus Kaiserbacteria bacterium RIFCSPHIGHO2_02_FULL_59_21</name>
    <dbReference type="NCBI Taxonomy" id="1798500"/>
    <lineage>
        <taxon>Bacteria</taxon>
        <taxon>Candidatus Kaiseribacteriota</taxon>
    </lineage>
</organism>
<dbReference type="SUPFAM" id="SSF46785">
    <property type="entry name" value="Winged helix' DNA-binding domain"/>
    <property type="match status" value="1"/>
</dbReference>
<dbReference type="Pfam" id="PF12840">
    <property type="entry name" value="HTH_20"/>
    <property type="match status" value="1"/>
</dbReference>
<reference evidence="5 6" key="1">
    <citation type="journal article" date="2016" name="Nat. Commun.">
        <title>Thousands of microbial genomes shed light on interconnected biogeochemical processes in an aquifer system.</title>
        <authorList>
            <person name="Anantharaman K."/>
            <person name="Brown C.T."/>
            <person name="Hug L.A."/>
            <person name="Sharon I."/>
            <person name="Castelle C.J."/>
            <person name="Probst A.J."/>
            <person name="Thomas B.C."/>
            <person name="Singh A."/>
            <person name="Wilkins M.J."/>
            <person name="Karaoz U."/>
            <person name="Brodie E.L."/>
            <person name="Williams K.H."/>
            <person name="Hubbard S.S."/>
            <person name="Banfield J.F."/>
        </authorList>
    </citation>
    <scope>NUCLEOTIDE SEQUENCE [LARGE SCALE GENOMIC DNA]</scope>
</reference>
<evidence type="ECO:0000256" key="2">
    <source>
        <dbReference type="ARBA" id="ARBA00023125"/>
    </source>
</evidence>
<gene>
    <name evidence="5" type="ORF">A3C21_00465</name>
</gene>
<dbReference type="CDD" id="cd00090">
    <property type="entry name" value="HTH_ARSR"/>
    <property type="match status" value="1"/>
</dbReference>